<dbReference type="EMBL" id="BARW01008311">
    <property type="protein sequence ID" value="GAI83039.1"/>
    <property type="molecule type" value="Genomic_DNA"/>
</dbReference>
<dbReference type="AlphaFoldDB" id="X1TSQ0"/>
<gene>
    <name evidence="1" type="ORF">S12H4_17080</name>
</gene>
<protein>
    <submittedName>
        <fullName evidence="1">Uncharacterized protein</fullName>
    </submittedName>
</protein>
<name>X1TSQ0_9ZZZZ</name>
<evidence type="ECO:0000313" key="1">
    <source>
        <dbReference type="EMBL" id="GAI83039.1"/>
    </source>
</evidence>
<comment type="caution">
    <text evidence="1">The sequence shown here is derived from an EMBL/GenBank/DDBJ whole genome shotgun (WGS) entry which is preliminary data.</text>
</comment>
<organism evidence="1">
    <name type="scientific">marine sediment metagenome</name>
    <dbReference type="NCBI Taxonomy" id="412755"/>
    <lineage>
        <taxon>unclassified sequences</taxon>
        <taxon>metagenomes</taxon>
        <taxon>ecological metagenomes</taxon>
    </lineage>
</organism>
<accession>X1TSQ0</accession>
<sequence length="296" mass="34865">MSNLAKKYKVGLEYLKKTGFDHIVIEVGVFGTEVYKYKPHSRFDNEKKDLPNPCQFRDFVLTKKLMDHYKIKTKVDIARYLRIISIILTNFSLPDEYDYFEIHRKRLRVHLQKETFKEKQNKRLAVREALSAYDEAFSSSITLPLKDYEDFTEILNLFYSIYVAVKEIELTKREKEARVEANKKGIDLMIVESVGSKGDLFGDWDDYDDDDAGTTEYKEPDIMWAYEGLYKDYTEEKLIASLKNNIKLNTLLDSLNSVMNIPGYSIGKLKELLNNESERKKLVKKIREWHKKTFSK</sequence>
<reference evidence="1" key="1">
    <citation type="journal article" date="2014" name="Front. Microbiol.">
        <title>High frequency of phylogenetically diverse reductive dehalogenase-homologous genes in deep subseafloor sedimentary metagenomes.</title>
        <authorList>
            <person name="Kawai M."/>
            <person name="Futagami T."/>
            <person name="Toyoda A."/>
            <person name="Takaki Y."/>
            <person name="Nishi S."/>
            <person name="Hori S."/>
            <person name="Arai W."/>
            <person name="Tsubouchi T."/>
            <person name="Morono Y."/>
            <person name="Uchiyama I."/>
            <person name="Ito T."/>
            <person name="Fujiyama A."/>
            <person name="Inagaki F."/>
            <person name="Takami H."/>
        </authorList>
    </citation>
    <scope>NUCLEOTIDE SEQUENCE</scope>
    <source>
        <strain evidence="1">Expedition CK06-06</strain>
    </source>
</reference>
<proteinExistence type="predicted"/>